<proteinExistence type="predicted"/>
<dbReference type="AlphaFoldDB" id="A0A6M3JYX2"/>
<dbReference type="EMBL" id="MT142111">
    <property type="protein sequence ID" value="QJA74648.1"/>
    <property type="molecule type" value="Genomic_DNA"/>
</dbReference>
<reference evidence="2" key="1">
    <citation type="submission" date="2020-03" db="EMBL/GenBank/DDBJ databases">
        <title>The deep terrestrial virosphere.</title>
        <authorList>
            <person name="Holmfeldt K."/>
            <person name="Nilsson E."/>
            <person name="Simone D."/>
            <person name="Lopez-Fernandez M."/>
            <person name="Wu X."/>
            <person name="de Brujin I."/>
            <person name="Lundin D."/>
            <person name="Andersson A."/>
            <person name="Bertilsson S."/>
            <person name="Dopson M."/>
        </authorList>
    </citation>
    <scope>NUCLEOTIDE SEQUENCE</scope>
    <source>
        <strain evidence="2">MM415A01956</strain>
        <strain evidence="1">MM415B01114</strain>
    </source>
</reference>
<sequence>MKYFITFMEGGEFSLINRSSIRPKIIIKHLIKHKIGCIAVFKNGMIYDGCLLCLGRNPLRHIKEGRKSGKEYYNTIKKIV</sequence>
<evidence type="ECO:0000313" key="2">
    <source>
        <dbReference type="EMBL" id="QJA74648.1"/>
    </source>
</evidence>
<accession>A0A6M3JYX2</accession>
<name>A0A6M3JYX2_9ZZZZ</name>
<gene>
    <name evidence="2" type="ORF">MM415A01956_0016</name>
    <name evidence="1" type="ORF">MM415B01114_0039</name>
</gene>
<evidence type="ECO:0000313" key="1">
    <source>
        <dbReference type="EMBL" id="QJA60489.1"/>
    </source>
</evidence>
<organism evidence="2">
    <name type="scientific">viral metagenome</name>
    <dbReference type="NCBI Taxonomy" id="1070528"/>
    <lineage>
        <taxon>unclassified sequences</taxon>
        <taxon>metagenomes</taxon>
        <taxon>organismal metagenomes</taxon>
    </lineage>
</organism>
<protein>
    <submittedName>
        <fullName evidence="2">Uncharacterized protein</fullName>
    </submittedName>
</protein>
<dbReference type="EMBL" id="MT141410">
    <property type="protein sequence ID" value="QJA60489.1"/>
    <property type="molecule type" value="Genomic_DNA"/>
</dbReference>